<dbReference type="InParanoid" id="E1ZHJ7"/>
<dbReference type="OrthoDB" id="426235at2759"/>
<dbReference type="InterPro" id="IPR006357">
    <property type="entry name" value="HAD-SF_hydro_IIA"/>
</dbReference>
<dbReference type="AlphaFoldDB" id="E1ZHJ7"/>
<dbReference type="eggNOG" id="ENOG502QU6A">
    <property type="taxonomic scope" value="Eukaryota"/>
</dbReference>
<organism evidence="2">
    <name type="scientific">Chlorella variabilis</name>
    <name type="common">Green alga</name>
    <dbReference type="NCBI Taxonomy" id="554065"/>
    <lineage>
        <taxon>Eukaryota</taxon>
        <taxon>Viridiplantae</taxon>
        <taxon>Chlorophyta</taxon>
        <taxon>core chlorophytes</taxon>
        <taxon>Trebouxiophyceae</taxon>
        <taxon>Chlorellales</taxon>
        <taxon>Chlorellaceae</taxon>
        <taxon>Chlorella clade</taxon>
        <taxon>Chlorella</taxon>
    </lineage>
</organism>
<dbReference type="FunCoup" id="E1ZHJ7">
    <property type="interactions" value="161"/>
</dbReference>
<dbReference type="PANTHER" id="PTHR19288">
    <property type="entry name" value="4-NITROPHENYLPHOSPHATASE-RELATED"/>
    <property type="match status" value="1"/>
</dbReference>
<sequence>LLDQFGVLHDGEKPYPGAIEAVAQLAARGMKLLIISNSSRRSAGALKNLERMGFDPACFAGVVTSGEVTHRHLSQRPDAWWAALGRRCLHFTWAARGAISLEGLGLEVTDDPQQADFILAHGTEAVGTSVDGSGAAPCGLEGMRELLDACAARGGVPMVVANPDVVTVAGTELRVMPGTLARHYASRGSQVVLMGKPAPAIYSAALELLQLPPGEVVAVGDSLEHDIGGAQAAGVDALFVLGGIHREDVQLAA</sequence>
<feature type="non-terminal residue" evidence="1">
    <location>
        <position position="1"/>
    </location>
</feature>
<dbReference type="EMBL" id="GL433847">
    <property type="protein sequence ID" value="EFN54474.1"/>
    <property type="molecule type" value="Genomic_DNA"/>
</dbReference>
<evidence type="ECO:0000313" key="1">
    <source>
        <dbReference type="EMBL" id="EFN54474.1"/>
    </source>
</evidence>
<dbReference type="Pfam" id="PF13344">
    <property type="entry name" value="Hydrolase_6"/>
    <property type="match status" value="1"/>
</dbReference>
<dbReference type="PANTHER" id="PTHR19288:SF90">
    <property type="entry name" value="OS08G0542600 PROTEIN"/>
    <property type="match status" value="1"/>
</dbReference>
<dbReference type="GO" id="GO:0009507">
    <property type="term" value="C:chloroplast"/>
    <property type="evidence" value="ECO:0007669"/>
    <property type="project" value="TreeGrafter"/>
</dbReference>
<gene>
    <name evidence="1" type="ORF">CHLNCDRAFT_11074</name>
</gene>
<evidence type="ECO:0000313" key="2">
    <source>
        <dbReference type="Proteomes" id="UP000008141"/>
    </source>
</evidence>
<dbReference type="GeneID" id="17353993"/>
<dbReference type="SUPFAM" id="SSF56784">
    <property type="entry name" value="HAD-like"/>
    <property type="match status" value="1"/>
</dbReference>
<dbReference type="Pfam" id="PF13242">
    <property type="entry name" value="Hydrolase_like"/>
    <property type="match status" value="1"/>
</dbReference>
<dbReference type="GO" id="GO:0016791">
    <property type="term" value="F:phosphatase activity"/>
    <property type="evidence" value="ECO:0007669"/>
    <property type="project" value="TreeGrafter"/>
</dbReference>
<protein>
    <recommendedName>
        <fullName evidence="3">TIGR01459 family HAD-type hydrolase</fullName>
    </recommendedName>
</protein>
<name>E1ZHJ7_CHLVA</name>
<dbReference type="OMA" id="ILCDVWG"/>
<evidence type="ECO:0008006" key="3">
    <source>
        <dbReference type="Google" id="ProtNLM"/>
    </source>
</evidence>
<accession>E1ZHJ7</accession>
<dbReference type="KEGG" id="cvr:CHLNCDRAFT_11074"/>
<feature type="non-terminal residue" evidence="1">
    <location>
        <position position="253"/>
    </location>
</feature>
<reference evidence="1 2" key="1">
    <citation type="journal article" date="2010" name="Plant Cell">
        <title>The Chlorella variabilis NC64A genome reveals adaptation to photosymbiosis, coevolution with viruses, and cryptic sex.</title>
        <authorList>
            <person name="Blanc G."/>
            <person name="Duncan G."/>
            <person name="Agarkova I."/>
            <person name="Borodovsky M."/>
            <person name="Gurnon J."/>
            <person name="Kuo A."/>
            <person name="Lindquist E."/>
            <person name="Lucas S."/>
            <person name="Pangilinan J."/>
            <person name="Polle J."/>
            <person name="Salamov A."/>
            <person name="Terry A."/>
            <person name="Yamada T."/>
            <person name="Dunigan D.D."/>
            <person name="Grigoriev I.V."/>
            <person name="Claverie J.M."/>
            <person name="Van Etten J.L."/>
        </authorList>
    </citation>
    <scope>NUCLEOTIDE SEQUENCE [LARGE SCALE GENOMIC DNA]</scope>
    <source>
        <strain evidence="1 2">NC64A</strain>
    </source>
</reference>
<dbReference type="Gene3D" id="3.40.50.1000">
    <property type="entry name" value="HAD superfamily/HAD-like"/>
    <property type="match status" value="2"/>
</dbReference>
<dbReference type="NCBIfam" id="TIGR01459">
    <property type="entry name" value="HAD-SF-IIA-hyp4"/>
    <property type="match status" value="1"/>
</dbReference>
<dbReference type="Proteomes" id="UP000008141">
    <property type="component" value="Unassembled WGS sequence"/>
</dbReference>
<dbReference type="InterPro" id="IPR023214">
    <property type="entry name" value="HAD_sf"/>
</dbReference>
<dbReference type="InterPro" id="IPR006356">
    <property type="entry name" value="HAD-SF_hydro_IIA_hyp3"/>
</dbReference>
<keyword evidence="2" id="KW-1185">Reference proteome</keyword>
<dbReference type="RefSeq" id="XP_005846576.1">
    <property type="nucleotide sequence ID" value="XM_005846514.1"/>
</dbReference>
<proteinExistence type="predicted"/>
<dbReference type="InterPro" id="IPR036412">
    <property type="entry name" value="HAD-like_sf"/>
</dbReference>